<dbReference type="HAMAP" id="MF_00122">
    <property type="entry name" value="GatC"/>
    <property type="match status" value="1"/>
</dbReference>
<dbReference type="SUPFAM" id="SSF141000">
    <property type="entry name" value="Glu-tRNAGln amidotransferase C subunit"/>
    <property type="match status" value="1"/>
</dbReference>
<keyword evidence="3" id="KW-1185">Reference proteome</keyword>
<dbReference type="EC" id="6.3.5.-" evidence="1"/>
<organism evidence="2 3">
    <name type="scientific">Mucilaginibacter gossypii</name>
    <dbReference type="NCBI Taxonomy" id="551996"/>
    <lineage>
        <taxon>Bacteria</taxon>
        <taxon>Pseudomonadati</taxon>
        <taxon>Bacteroidota</taxon>
        <taxon>Sphingobacteriia</taxon>
        <taxon>Sphingobacteriales</taxon>
        <taxon>Sphingobacteriaceae</taxon>
        <taxon>Mucilaginibacter</taxon>
    </lineage>
</organism>
<comment type="subunit">
    <text evidence="1">Heterotrimer of A, B and C subunits.</text>
</comment>
<dbReference type="PANTHER" id="PTHR15004:SF0">
    <property type="entry name" value="GLUTAMYL-TRNA(GLN) AMIDOTRANSFERASE SUBUNIT C, MITOCHONDRIAL"/>
    <property type="match status" value="1"/>
</dbReference>
<comment type="similarity">
    <text evidence="1">Belongs to the GatC family.</text>
</comment>
<proteinExistence type="inferred from homology"/>
<dbReference type="InterPro" id="IPR036113">
    <property type="entry name" value="Asp/Glu-ADT_sf_sub_c"/>
</dbReference>
<dbReference type="AlphaFoldDB" id="A0A1G8EC00"/>
<dbReference type="Proteomes" id="UP000199705">
    <property type="component" value="Unassembled WGS sequence"/>
</dbReference>
<keyword evidence="1" id="KW-0067">ATP-binding</keyword>
<dbReference type="GO" id="GO:0006450">
    <property type="term" value="P:regulation of translational fidelity"/>
    <property type="evidence" value="ECO:0007669"/>
    <property type="project" value="InterPro"/>
</dbReference>
<evidence type="ECO:0000313" key="3">
    <source>
        <dbReference type="Proteomes" id="UP000199705"/>
    </source>
</evidence>
<dbReference type="NCBIfam" id="TIGR00135">
    <property type="entry name" value="gatC"/>
    <property type="match status" value="1"/>
</dbReference>
<evidence type="ECO:0000313" key="2">
    <source>
        <dbReference type="EMBL" id="SDH67452.1"/>
    </source>
</evidence>
<dbReference type="GO" id="GO:0016740">
    <property type="term" value="F:transferase activity"/>
    <property type="evidence" value="ECO:0007669"/>
    <property type="project" value="UniProtKB-KW"/>
</dbReference>
<comment type="catalytic activity">
    <reaction evidence="1">
        <text>L-aspartyl-tRNA(Asn) + L-glutamine + ATP + H2O = L-asparaginyl-tRNA(Asn) + L-glutamate + ADP + phosphate + 2 H(+)</text>
        <dbReference type="Rhea" id="RHEA:14513"/>
        <dbReference type="Rhea" id="RHEA-COMP:9674"/>
        <dbReference type="Rhea" id="RHEA-COMP:9677"/>
        <dbReference type="ChEBI" id="CHEBI:15377"/>
        <dbReference type="ChEBI" id="CHEBI:15378"/>
        <dbReference type="ChEBI" id="CHEBI:29985"/>
        <dbReference type="ChEBI" id="CHEBI:30616"/>
        <dbReference type="ChEBI" id="CHEBI:43474"/>
        <dbReference type="ChEBI" id="CHEBI:58359"/>
        <dbReference type="ChEBI" id="CHEBI:78515"/>
        <dbReference type="ChEBI" id="CHEBI:78516"/>
        <dbReference type="ChEBI" id="CHEBI:456216"/>
    </reaction>
</comment>
<dbReference type="PANTHER" id="PTHR15004">
    <property type="entry name" value="GLUTAMYL-TRNA(GLN) AMIDOTRANSFERASE SUBUNIT C, MITOCHONDRIAL"/>
    <property type="match status" value="1"/>
</dbReference>
<gene>
    <name evidence="1" type="primary">gatC</name>
    <name evidence="2" type="ORF">SAMN05192573_111180</name>
</gene>
<name>A0A1G8EC00_9SPHI</name>
<comment type="function">
    <text evidence="1">Allows the formation of correctly charged Asn-tRNA(Asn) or Gln-tRNA(Gln) through the transamidation of misacylated Asp-tRNA(Asn) or Glu-tRNA(Gln) in organisms which lack either or both of asparaginyl-tRNA or glutaminyl-tRNA synthetases. The reaction takes place in the presence of glutamine and ATP through an activated phospho-Asp-tRNA(Asn) or phospho-Glu-tRNA(Gln).</text>
</comment>
<evidence type="ECO:0000256" key="1">
    <source>
        <dbReference type="HAMAP-Rule" id="MF_00122"/>
    </source>
</evidence>
<keyword evidence="1" id="KW-0648">Protein biosynthesis</keyword>
<dbReference type="STRING" id="551996.SAMN05192573_111180"/>
<dbReference type="GO" id="GO:0005524">
    <property type="term" value="F:ATP binding"/>
    <property type="evidence" value="ECO:0007669"/>
    <property type="project" value="UniProtKB-KW"/>
</dbReference>
<keyword evidence="1" id="KW-0547">Nucleotide-binding</keyword>
<dbReference type="GO" id="GO:0070681">
    <property type="term" value="P:glutaminyl-tRNAGln biosynthesis via transamidation"/>
    <property type="evidence" value="ECO:0007669"/>
    <property type="project" value="TreeGrafter"/>
</dbReference>
<dbReference type="GO" id="GO:0006412">
    <property type="term" value="P:translation"/>
    <property type="evidence" value="ECO:0007669"/>
    <property type="project" value="UniProtKB-UniRule"/>
</dbReference>
<protein>
    <recommendedName>
        <fullName evidence="1">Aspartyl/glutamyl-tRNA(Asn/Gln) amidotransferase subunit C</fullName>
        <shortName evidence="1">Asp/Glu-ADT subunit C</shortName>
        <ecNumber evidence="1">6.3.5.-</ecNumber>
    </recommendedName>
</protein>
<comment type="catalytic activity">
    <reaction evidence="1">
        <text>L-glutamyl-tRNA(Gln) + L-glutamine + ATP + H2O = L-glutaminyl-tRNA(Gln) + L-glutamate + ADP + phosphate + H(+)</text>
        <dbReference type="Rhea" id="RHEA:17521"/>
        <dbReference type="Rhea" id="RHEA-COMP:9681"/>
        <dbReference type="Rhea" id="RHEA-COMP:9684"/>
        <dbReference type="ChEBI" id="CHEBI:15377"/>
        <dbReference type="ChEBI" id="CHEBI:15378"/>
        <dbReference type="ChEBI" id="CHEBI:29985"/>
        <dbReference type="ChEBI" id="CHEBI:30616"/>
        <dbReference type="ChEBI" id="CHEBI:43474"/>
        <dbReference type="ChEBI" id="CHEBI:58359"/>
        <dbReference type="ChEBI" id="CHEBI:78520"/>
        <dbReference type="ChEBI" id="CHEBI:78521"/>
        <dbReference type="ChEBI" id="CHEBI:456216"/>
    </reaction>
</comment>
<keyword evidence="2" id="KW-0808">Transferase</keyword>
<dbReference type="InterPro" id="IPR003837">
    <property type="entry name" value="GatC"/>
</dbReference>
<accession>A0A1G8EC00</accession>
<dbReference type="EMBL" id="FNCG01000011">
    <property type="protein sequence ID" value="SDH67452.1"/>
    <property type="molecule type" value="Genomic_DNA"/>
</dbReference>
<reference evidence="3" key="1">
    <citation type="submission" date="2016-10" db="EMBL/GenBank/DDBJ databases">
        <authorList>
            <person name="Varghese N."/>
            <person name="Submissions S."/>
        </authorList>
    </citation>
    <scope>NUCLEOTIDE SEQUENCE [LARGE SCALE GENOMIC DNA]</scope>
    <source>
        <strain evidence="3">Gh-67</strain>
    </source>
</reference>
<dbReference type="GO" id="GO:0050567">
    <property type="term" value="F:glutaminyl-tRNA synthase (glutamine-hydrolyzing) activity"/>
    <property type="evidence" value="ECO:0007669"/>
    <property type="project" value="UniProtKB-UniRule"/>
</dbReference>
<dbReference type="Pfam" id="PF02686">
    <property type="entry name" value="GatC"/>
    <property type="match status" value="1"/>
</dbReference>
<sequence length="151" mass="17112">MKALFLPWLSQLYDSRPGICNIFVHKPIEAAQLSMDNAGALRDEDYAIIKQKTTGMTIDKETVEKVAHLARLELTESEVQDTMKDMSKILDFMAKLNEVDTTGVEPLVYMTTGANVLREDVVKQQITHEEALENAPKHDEDYFLVAKVIEK</sequence>
<dbReference type="GO" id="GO:0050566">
    <property type="term" value="F:asparaginyl-tRNA synthase (glutamine-hydrolyzing) activity"/>
    <property type="evidence" value="ECO:0007669"/>
    <property type="project" value="RHEA"/>
</dbReference>
<dbReference type="Gene3D" id="1.10.20.60">
    <property type="entry name" value="Glu-tRNAGln amidotransferase C subunit, N-terminal domain"/>
    <property type="match status" value="1"/>
</dbReference>
<keyword evidence="1" id="KW-0436">Ligase</keyword>